<name>A0A7X3CSE0_9BACL</name>
<feature type="transmembrane region" description="Helical" evidence="6">
    <location>
        <begin position="294"/>
        <end position="316"/>
    </location>
</feature>
<feature type="transmembrane region" description="Helical" evidence="6">
    <location>
        <begin position="161"/>
        <end position="182"/>
    </location>
</feature>
<accession>A0A7X3CSE0</accession>
<dbReference type="PANTHER" id="PTHR30482:SF18">
    <property type="entry name" value="BRANCHED AMINO ACID TRANSPORT SYSTEM PERMEASE"/>
    <property type="match status" value="1"/>
</dbReference>
<dbReference type="EMBL" id="WNZX01000002">
    <property type="protein sequence ID" value="MUG69879.1"/>
    <property type="molecule type" value="Genomic_DNA"/>
</dbReference>
<evidence type="ECO:0000313" key="7">
    <source>
        <dbReference type="EMBL" id="MUG69879.1"/>
    </source>
</evidence>
<evidence type="ECO:0000256" key="4">
    <source>
        <dbReference type="ARBA" id="ARBA00022989"/>
    </source>
</evidence>
<evidence type="ECO:0000256" key="5">
    <source>
        <dbReference type="ARBA" id="ARBA00023136"/>
    </source>
</evidence>
<feature type="transmembrane region" description="Helical" evidence="6">
    <location>
        <begin position="12"/>
        <end position="29"/>
    </location>
</feature>
<comment type="subcellular location">
    <subcellularLocation>
        <location evidence="1">Cell membrane</location>
        <topology evidence="1">Multi-pass membrane protein</topology>
    </subcellularLocation>
</comment>
<feature type="transmembrane region" description="Helical" evidence="6">
    <location>
        <begin position="116"/>
        <end position="136"/>
    </location>
</feature>
<dbReference type="PANTHER" id="PTHR30482">
    <property type="entry name" value="HIGH-AFFINITY BRANCHED-CHAIN AMINO ACID TRANSPORT SYSTEM PERMEASE"/>
    <property type="match status" value="1"/>
</dbReference>
<reference evidence="7 8" key="1">
    <citation type="submission" date="2019-11" db="EMBL/GenBank/DDBJ databases">
        <title>Draft genome sequences of five Paenibacillus species of dairy origin.</title>
        <authorList>
            <person name="Olajide A.M."/>
            <person name="Chen S."/>
            <person name="Lapointe G."/>
        </authorList>
    </citation>
    <scope>NUCLEOTIDE SEQUENCE [LARGE SCALE GENOMIC DNA]</scope>
    <source>
        <strain evidence="7 8">2CS3</strain>
    </source>
</reference>
<keyword evidence="4 6" id="KW-1133">Transmembrane helix</keyword>
<feature type="transmembrane region" description="Helical" evidence="6">
    <location>
        <begin position="236"/>
        <end position="255"/>
    </location>
</feature>
<dbReference type="InterPro" id="IPR043428">
    <property type="entry name" value="LivM-like"/>
</dbReference>
<keyword evidence="2" id="KW-1003">Cell membrane</keyword>
<proteinExistence type="predicted"/>
<dbReference type="GO" id="GO:0015658">
    <property type="term" value="F:branched-chain amino acid transmembrane transporter activity"/>
    <property type="evidence" value="ECO:0007669"/>
    <property type="project" value="InterPro"/>
</dbReference>
<keyword evidence="3 6" id="KW-0812">Transmembrane</keyword>
<feature type="transmembrane region" description="Helical" evidence="6">
    <location>
        <begin position="262"/>
        <end position="282"/>
    </location>
</feature>
<organism evidence="7 8">
    <name type="scientific">Paenibacillus validus</name>
    <dbReference type="NCBI Taxonomy" id="44253"/>
    <lineage>
        <taxon>Bacteria</taxon>
        <taxon>Bacillati</taxon>
        <taxon>Bacillota</taxon>
        <taxon>Bacilli</taxon>
        <taxon>Bacillales</taxon>
        <taxon>Paenibacillaceae</taxon>
        <taxon>Paenibacillus</taxon>
    </lineage>
</organism>
<keyword evidence="5 6" id="KW-0472">Membrane</keyword>
<protein>
    <submittedName>
        <fullName evidence="7">Branched-chain amino acid ABC transporter permease</fullName>
    </submittedName>
</protein>
<evidence type="ECO:0000256" key="6">
    <source>
        <dbReference type="SAM" id="Phobius"/>
    </source>
</evidence>
<evidence type="ECO:0000256" key="3">
    <source>
        <dbReference type="ARBA" id="ARBA00022692"/>
    </source>
</evidence>
<dbReference type="CDD" id="cd06581">
    <property type="entry name" value="TM_PBP1_LivM_like"/>
    <property type="match status" value="1"/>
</dbReference>
<dbReference type="GO" id="GO:0005886">
    <property type="term" value="C:plasma membrane"/>
    <property type="evidence" value="ECO:0007669"/>
    <property type="project" value="UniProtKB-SubCell"/>
</dbReference>
<feature type="transmembrane region" description="Helical" evidence="6">
    <location>
        <begin position="85"/>
        <end position="104"/>
    </location>
</feature>
<dbReference type="Proteomes" id="UP000450917">
    <property type="component" value="Unassembled WGS sequence"/>
</dbReference>
<dbReference type="RefSeq" id="WP_127610718.1">
    <property type="nucleotide sequence ID" value="NZ_JARTHJ010000127.1"/>
</dbReference>
<evidence type="ECO:0000256" key="1">
    <source>
        <dbReference type="ARBA" id="ARBA00004651"/>
    </source>
</evidence>
<gene>
    <name evidence="7" type="ORF">GNP93_04210</name>
</gene>
<keyword evidence="8" id="KW-1185">Reference proteome</keyword>
<dbReference type="AlphaFoldDB" id="A0A7X3CSE0"/>
<sequence length="346" mass="38001">MDIRKILYNGRWKSLMTMLALILIAPFLFSSSYLLTVLILIGIYSIVTLGLSLLTGYAGQLSLGQAGFFAIGAYTSGILTTAYGVSPWIAIIIAMIVTAIFAYLMGIPTLKLKEYFFSLATMAFNMIVFILIVGMYNFTGGAQGLIGIPKLSVINFPLEGLSYYFLVWSIVFVVTLFSMNIIQSHVGRILRGIHSSEIATSTQGINVAKYKLHIFVISAVFASLAGSLYAHFFNFISPFSFQVSVSIQFLIMLFVGGARSSWGAILGASIMTLLVELIDWIVSSFMNGGGELGLLIYGFMYILVLILMPSGLVSIITKVTDKLKTRFQTLFYKKEEVTIGEEHIGD</sequence>
<feature type="transmembrane region" description="Helical" evidence="6">
    <location>
        <begin position="35"/>
        <end position="54"/>
    </location>
</feature>
<comment type="caution">
    <text evidence="7">The sequence shown here is derived from an EMBL/GenBank/DDBJ whole genome shotgun (WGS) entry which is preliminary data.</text>
</comment>
<feature type="transmembrane region" description="Helical" evidence="6">
    <location>
        <begin position="212"/>
        <end position="230"/>
    </location>
</feature>
<dbReference type="Pfam" id="PF02653">
    <property type="entry name" value="BPD_transp_2"/>
    <property type="match status" value="1"/>
</dbReference>
<feature type="transmembrane region" description="Helical" evidence="6">
    <location>
        <begin position="61"/>
        <end position="79"/>
    </location>
</feature>
<evidence type="ECO:0000256" key="2">
    <source>
        <dbReference type="ARBA" id="ARBA00022475"/>
    </source>
</evidence>
<dbReference type="InterPro" id="IPR001851">
    <property type="entry name" value="ABC_transp_permease"/>
</dbReference>
<evidence type="ECO:0000313" key="8">
    <source>
        <dbReference type="Proteomes" id="UP000450917"/>
    </source>
</evidence>